<dbReference type="SUPFAM" id="SSF53092">
    <property type="entry name" value="Creatinase/prolidase N-terminal domain"/>
    <property type="match status" value="1"/>
</dbReference>
<feature type="domain" description="Creatinase N-terminal" evidence="5">
    <location>
        <begin position="10"/>
        <end position="140"/>
    </location>
</feature>
<organism evidence="7 8">
    <name type="scientific">Patiria miniata</name>
    <name type="common">Bat star</name>
    <name type="synonym">Asterina miniata</name>
    <dbReference type="NCBI Taxonomy" id="46514"/>
    <lineage>
        <taxon>Eukaryota</taxon>
        <taxon>Metazoa</taxon>
        <taxon>Echinodermata</taxon>
        <taxon>Eleutherozoa</taxon>
        <taxon>Asterozoa</taxon>
        <taxon>Asteroidea</taxon>
        <taxon>Valvatacea</taxon>
        <taxon>Valvatida</taxon>
        <taxon>Asterinidae</taxon>
        <taxon>Patiria</taxon>
    </lineage>
</organism>
<name>A0A913Z553_PATMI</name>
<protein>
    <recommendedName>
        <fullName evidence="9">Xaa-Pro aminopeptidase 1</fullName>
    </recommendedName>
</protein>
<dbReference type="RefSeq" id="XP_038046141.1">
    <property type="nucleotide sequence ID" value="XM_038190213.1"/>
</dbReference>
<dbReference type="GO" id="GO:0070006">
    <property type="term" value="F:metalloaminopeptidase activity"/>
    <property type="evidence" value="ECO:0007669"/>
    <property type="project" value="InterPro"/>
</dbReference>
<dbReference type="Pfam" id="PF00557">
    <property type="entry name" value="Peptidase_M24"/>
    <property type="match status" value="1"/>
</dbReference>
<evidence type="ECO:0000256" key="1">
    <source>
        <dbReference type="ARBA" id="ARBA00008766"/>
    </source>
</evidence>
<sequence length="616" mass="68927">MTTKNTTALLQKLRSLMKAKQYIGSEPIQAYIIPSGDAHQSEYIAACDCRRAYISGFTGSFGTALVTEDIAAMWTDGRYFLQASQQMDSNWTLMKHGLKKTPSQEDWLVKNLPKGARVGVDPFLFANDQWKKFSTTLSQEGISLVPTVVNLVDLVWGDERPSPPFDQVIVQETKFAGVSWPEKINKMREAMTSKNAQYLVLTALDEIAWLFNLRGSDIEYNPVFVAYAVVGMDSVYLFIDDQKLTKEVRDHLMNDGLKVEIQEYEAIQQFLADLYQEGSDTGKTWMSPKSSYALVSCIPKSQCILHGTPVLASKAVKNDVEIQGMKNAHIRDAVALCEYFMWLEKEVPKGNLTEISASDQLEQFRREQEDFVSLSFATISSTGAHGAIIHYKASPETDAPLNTQEIYLCDSGAQFKDGTTDVTRTMHFGTPTPYQKECFTRVLKGVISMATSVFPNGTTGSMIDSFARRFLWEAGLDYLHGTGHGVGAFLNVHEGPQQISWRASALDAALEAGVFMSDEPGYYEDGEFGIRIENIVLVKPVETKYNFRNTGFLTFETVTLAPIQTKMIEPSLLTEKEVSWLNDYHAKCREVVGAELERQGRPTALAWLHRETEPLG</sequence>
<dbReference type="InterPro" id="IPR050422">
    <property type="entry name" value="X-Pro_aminopeptidase_P"/>
</dbReference>
<dbReference type="GeneID" id="119720517"/>
<proteinExistence type="inferred from homology"/>
<evidence type="ECO:0000313" key="7">
    <source>
        <dbReference type="EnsemblMetazoa" id="XP_038046141.1"/>
    </source>
</evidence>
<dbReference type="Pfam" id="PF16188">
    <property type="entry name" value="Peptidase_M24_C"/>
    <property type="match status" value="1"/>
</dbReference>
<dbReference type="InterPro" id="IPR000994">
    <property type="entry name" value="Pept_M24"/>
</dbReference>
<keyword evidence="8" id="KW-1185">Reference proteome</keyword>
<evidence type="ECO:0000259" key="5">
    <source>
        <dbReference type="Pfam" id="PF01321"/>
    </source>
</evidence>
<keyword evidence="2" id="KW-0479">Metal-binding</keyword>
<keyword evidence="3" id="KW-0378">Hydrolase</keyword>
<dbReference type="GO" id="GO:0046872">
    <property type="term" value="F:metal ion binding"/>
    <property type="evidence" value="ECO:0007669"/>
    <property type="project" value="UniProtKB-KW"/>
</dbReference>
<dbReference type="FunFam" id="3.90.230.10:FF:000004">
    <property type="entry name" value="xaa-Pro aminopeptidase 1 isoform X1"/>
    <property type="match status" value="1"/>
</dbReference>
<dbReference type="GO" id="GO:0005737">
    <property type="term" value="C:cytoplasm"/>
    <property type="evidence" value="ECO:0007669"/>
    <property type="project" value="UniProtKB-ARBA"/>
</dbReference>
<feature type="domain" description="Peptidase M24 C-terminal" evidence="6">
    <location>
        <begin position="551"/>
        <end position="615"/>
    </location>
</feature>
<evidence type="ECO:0000256" key="3">
    <source>
        <dbReference type="ARBA" id="ARBA00022801"/>
    </source>
</evidence>
<dbReference type="InterPro" id="IPR000587">
    <property type="entry name" value="Creatinase_N"/>
</dbReference>
<dbReference type="InterPro" id="IPR029149">
    <property type="entry name" value="Creatin/AminoP/Spt16_N"/>
</dbReference>
<dbReference type="OMA" id="EPGMILS"/>
<dbReference type="Gene3D" id="3.40.350.10">
    <property type="entry name" value="Creatinase/prolidase N-terminal domain"/>
    <property type="match status" value="2"/>
</dbReference>
<dbReference type="InterPro" id="IPR032416">
    <property type="entry name" value="Peptidase_M24_C"/>
</dbReference>
<dbReference type="InterPro" id="IPR033740">
    <property type="entry name" value="Pept_M24B"/>
</dbReference>
<evidence type="ECO:0000313" key="8">
    <source>
        <dbReference type="Proteomes" id="UP000887568"/>
    </source>
</evidence>
<comment type="similarity">
    <text evidence="1">Belongs to the peptidase M24B family.</text>
</comment>
<dbReference type="Pfam" id="PF16189">
    <property type="entry name" value="Creatinase_N_2"/>
    <property type="match status" value="1"/>
</dbReference>
<dbReference type="Gene3D" id="3.90.230.10">
    <property type="entry name" value="Creatinase/methionine aminopeptidase superfamily"/>
    <property type="match status" value="1"/>
</dbReference>
<accession>A0A913Z553</accession>
<dbReference type="OrthoDB" id="9995434at2759"/>
<reference evidence="7" key="1">
    <citation type="submission" date="2022-11" db="UniProtKB">
        <authorList>
            <consortium name="EnsemblMetazoa"/>
        </authorList>
    </citation>
    <scope>IDENTIFICATION</scope>
</reference>
<evidence type="ECO:0000259" key="6">
    <source>
        <dbReference type="Pfam" id="PF16188"/>
    </source>
</evidence>
<dbReference type="PANTHER" id="PTHR43763">
    <property type="entry name" value="XAA-PRO AMINOPEPTIDASE 1"/>
    <property type="match status" value="1"/>
</dbReference>
<dbReference type="SUPFAM" id="SSF55920">
    <property type="entry name" value="Creatinase/aminopeptidase"/>
    <property type="match status" value="1"/>
</dbReference>
<dbReference type="PANTHER" id="PTHR43763:SF6">
    <property type="entry name" value="XAA-PRO AMINOPEPTIDASE 1"/>
    <property type="match status" value="1"/>
</dbReference>
<dbReference type="Pfam" id="PF01321">
    <property type="entry name" value="Creatinase_N"/>
    <property type="match status" value="1"/>
</dbReference>
<dbReference type="EnsemblMetazoa" id="XM_038190213.1">
    <property type="protein sequence ID" value="XP_038046141.1"/>
    <property type="gene ID" value="LOC119720517"/>
</dbReference>
<dbReference type="FunFam" id="3.40.350.10:FF:000001">
    <property type="entry name" value="Putative xaa-Pro aminopeptidase 1"/>
    <property type="match status" value="1"/>
</dbReference>
<evidence type="ECO:0008006" key="9">
    <source>
        <dbReference type="Google" id="ProtNLM"/>
    </source>
</evidence>
<evidence type="ECO:0000256" key="2">
    <source>
        <dbReference type="ARBA" id="ARBA00022723"/>
    </source>
</evidence>
<dbReference type="InterPro" id="IPR036005">
    <property type="entry name" value="Creatinase/aminopeptidase-like"/>
</dbReference>
<dbReference type="AlphaFoldDB" id="A0A913Z553"/>
<evidence type="ECO:0000259" key="4">
    <source>
        <dbReference type="Pfam" id="PF00557"/>
    </source>
</evidence>
<dbReference type="Proteomes" id="UP000887568">
    <property type="component" value="Unplaced"/>
</dbReference>
<feature type="domain" description="Peptidase M24" evidence="4">
    <location>
        <begin position="324"/>
        <end position="539"/>
    </location>
</feature>
<dbReference type="CDD" id="cd01085">
    <property type="entry name" value="APP"/>
    <property type="match status" value="1"/>
</dbReference>